<evidence type="ECO:0000259" key="7">
    <source>
        <dbReference type="Pfam" id="PF04321"/>
    </source>
</evidence>
<evidence type="ECO:0000256" key="2">
    <source>
        <dbReference type="ARBA" id="ARBA00010944"/>
    </source>
</evidence>
<keyword evidence="6" id="KW-0521">NADP</keyword>
<comment type="function">
    <text evidence="6">Catalyzes the reduction of dTDP-6-deoxy-L-lyxo-4-hexulose to yield dTDP-L-rhamnose.</text>
</comment>
<dbReference type="InterPro" id="IPR029903">
    <property type="entry name" value="RmlD-like-bd"/>
</dbReference>
<sequence>MILVFGKTGQVARELQRQADVVALGRAQADLSDPAACAAAIAAHAPTAVINAAAWTAVDAAEDHEAEAHVINADAPGAMARECAGRGIPFLHVSTDYVFAGDGDRPWRETDPVQPQNAYGRTKLAGEEAVRAAGGVHIILRTAWVFSSHGNNFVKTMLRLSETRDALSVVEDQVGCPTPAADITATLLALAPRLRDGQPGGTYHYGGQPFTSWAGFARETFAGAGRAVTVTGIATRDYPTPAARPLNSRLDCAKLATDFGITPPNWKAGLAAVLKELGHG</sequence>
<dbReference type="CDD" id="cd05254">
    <property type="entry name" value="dTDP_HR_like_SDR_e"/>
    <property type="match status" value="1"/>
</dbReference>
<dbReference type="SUPFAM" id="SSF51735">
    <property type="entry name" value="NAD(P)-binding Rossmann-fold domains"/>
    <property type="match status" value="1"/>
</dbReference>
<evidence type="ECO:0000256" key="3">
    <source>
        <dbReference type="ARBA" id="ARBA00012929"/>
    </source>
</evidence>
<evidence type="ECO:0000313" key="8">
    <source>
        <dbReference type="EMBL" id="MEC3862673.1"/>
    </source>
</evidence>
<dbReference type="InterPro" id="IPR036291">
    <property type="entry name" value="NAD(P)-bd_dom_sf"/>
</dbReference>
<keyword evidence="6 8" id="KW-0560">Oxidoreductase</keyword>
<dbReference type="EMBL" id="JAYLLH010000026">
    <property type="protein sequence ID" value="MEC3862673.1"/>
    <property type="molecule type" value="Genomic_DNA"/>
</dbReference>
<proteinExistence type="inferred from homology"/>
<gene>
    <name evidence="8" type="primary">rfbD</name>
    <name evidence="8" type="ORF">VK792_15385</name>
</gene>
<evidence type="ECO:0000256" key="1">
    <source>
        <dbReference type="ARBA" id="ARBA00004781"/>
    </source>
</evidence>
<dbReference type="Pfam" id="PF04321">
    <property type="entry name" value="RmlD_sub_bind"/>
    <property type="match status" value="1"/>
</dbReference>
<dbReference type="InterPro" id="IPR005913">
    <property type="entry name" value="dTDP_dehydrorham_reduct"/>
</dbReference>
<accession>A0ABU6HMJ8</accession>
<dbReference type="EC" id="1.1.1.133" evidence="3 6"/>
<comment type="catalytic activity">
    <reaction evidence="5 6">
        <text>dTDP-beta-L-rhamnose + NADP(+) = dTDP-4-dehydro-beta-L-rhamnose + NADPH + H(+)</text>
        <dbReference type="Rhea" id="RHEA:21796"/>
        <dbReference type="ChEBI" id="CHEBI:15378"/>
        <dbReference type="ChEBI" id="CHEBI:57510"/>
        <dbReference type="ChEBI" id="CHEBI:57783"/>
        <dbReference type="ChEBI" id="CHEBI:58349"/>
        <dbReference type="ChEBI" id="CHEBI:62830"/>
        <dbReference type="EC" id="1.1.1.133"/>
    </reaction>
</comment>
<feature type="domain" description="RmlD-like substrate binding" evidence="7">
    <location>
        <begin position="2"/>
        <end position="277"/>
    </location>
</feature>
<dbReference type="PANTHER" id="PTHR10491">
    <property type="entry name" value="DTDP-4-DEHYDRORHAMNOSE REDUCTASE"/>
    <property type="match status" value="1"/>
</dbReference>
<evidence type="ECO:0000256" key="6">
    <source>
        <dbReference type="RuleBase" id="RU364082"/>
    </source>
</evidence>
<comment type="pathway">
    <text evidence="1 6">Carbohydrate biosynthesis; dTDP-L-rhamnose biosynthesis.</text>
</comment>
<evidence type="ECO:0000256" key="5">
    <source>
        <dbReference type="ARBA" id="ARBA00048200"/>
    </source>
</evidence>
<dbReference type="PANTHER" id="PTHR10491:SF4">
    <property type="entry name" value="METHIONINE ADENOSYLTRANSFERASE 2 SUBUNIT BETA"/>
    <property type="match status" value="1"/>
</dbReference>
<dbReference type="Proteomes" id="UP001348149">
    <property type="component" value="Unassembled WGS sequence"/>
</dbReference>
<protein>
    <recommendedName>
        <fullName evidence="4 6">dTDP-4-dehydrorhamnose reductase</fullName>
        <ecNumber evidence="3 6">1.1.1.133</ecNumber>
    </recommendedName>
</protein>
<name>A0ABU6HMJ8_9RHOB</name>
<organism evidence="8 9">
    <name type="scientific">Mesobacterium hydrothermale</name>
    <dbReference type="NCBI Taxonomy" id="3111907"/>
    <lineage>
        <taxon>Bacteria</taxon>
        <taxon>Pseudomonadati</taxon>
        <taxon>Pseudomonadota</taxon>
        <taxon>Alphaproteobacteria</taxon>
        <taxon>Rhodobacterales</taxon>
        <taxon>Roseobacteraceae</taxon>
        <taxon>Mesobacterium</taxon>
    </lineage>
</organism>
<dbReference type="GO" id="GO:0008831">
    <property type="term" value="F:dTDP-4-dehydrorhamnose reductase activity"/>
    <property type="evidence" value="ECO:0007669"/>
    <property type="project" value="UniProtKB-EC"/>
</dbReference>
<comment type="similarity">
    <text evidence="2 6">Belongs to the dTDP-4-dehydrorhamnose reductase family.</text>
</comment>
<dbReference type="RefSeq" id="WP_326298621.1">
    <property type="nucleotide sequence ID" value="NZ_JAYLLH010000026.1"/>
</dbReference>
<dbReference type="Gene3D" id="3.90.25.10">
    <property type="entry name" value="UDP-galactose 4-epimerase, domain 1"/>
    <property type="match status" value="1"/>
</dbReference>
<dbReference type="NCBIfam" id="TIGR01214">
    <property type="entry name" value="rmlD"/>
    <property type="match status" value="1"/>
</dbReference>
<dbReference type="Gene3D" id="3.40.50.720">
    <property type="entry name" value="NAD(P)-binding Rossmann-like Domain"/>
    <property type="match status" value="1"/>
</dbReference>
<keyword evidence="9" id="KW-1185">Reference proteome</keyword>
<evidence type="ECO:0000256" key="4">
    <source>
        <dbReference type="ARBA" id="ARBA00017099"/>
    </source>
</evidence>
<comment type="caution">
    <text evidence="8">The sequence shown here is derived from an EMBL/GenBank/DDBJ whole genome shotgun (WGS) entry which is preliminary data.</text>
</comment>
<comment type="cofactor">
    <cofactor evidence="6">
        <name>Mg(2+)</name>
        <dbReference type="ChEBI" id="CHEBI:18420"/>
    </cofactor>
    <text evidence="6">Binds 1 Mg(2+) ion per monomer.</text>
</comment>
<evidence type="ECO:0000313" key="9">
    <source>
        <dbReference type="Proteomes" id="UP001348149"/>
    </source>
</evidence>
<reference evidence="8 9" key="1">
    <citation type="submission" date="2024-01" db="EMBL/GenBank/DDBJ databases">
        <title>Mesobacterium rodlantinim sp. nov., isolated from shallow sea hydrothermal systems off Kueishantao Island.</title>
        <authorList>
            <person name="Su Z."/>
            <person name="Tang K."/>
        </authorList>
    </citation>
    <scope>NUCLEOTIDE SEQUENCE [LARGE SCALE GENOMIC DNA]</scope>
    <source>
        <strain evidence="8 9">TK19101</strain>
    </source>
</reference>